<organism evidence="3 4">
    <name type="scientific">Ulvibacter litoralis</name>
    <dbReference type="NCBI Taxonomy" id="227084"/>
    <lineage>
        <taxon>Bacteria</taxon>
        <taxon>Pseudomonadati</taxon>
        <taxon>Bacteroidota</taxon>
        <taxon>Flavobacteriia</taxon>
        <taxon>Flavobacteriales</taxon>
        <taxon>Flavobacteriaceae</taxon>
        <taxon>Ulvibacter</taxon>
    </lineage>
</organism>
<dbReference type="RefSeq" id="WP_093141394.1">
    <property type="nucleotide sequence ID" value="NZ_BMWO01000001.1"/>
</dbReference>
<keyword evidence="4" id="KW-1185">Reference proteome</keyword>
<accession>A0A1G7DM79</accession>
<evidence type="ECO:0000313" key="3">
    <source>
        <dbReference type="EMBL" id="SDE52236.1"/>
    </source>
</evidence>
<dbReference type="InterPro" id="IPR014756">
    <property type="entry name" value="Ig_E-set"/>
</dbReference>
<keyword evidence="1" id="KW-0732">Signal</keyword>
<feature type="domain" description="IPT/TIG" evidence="2">
    <location>
        <begin position="33"/>
        <end position="108"/>
    </location>
</feature>
<evidence type="ECO:0000313" key="4">
    <source>
        <dbReference type="Proteomes" id="UP000199321"/>
    </source>
</evidence>
<reference evidence="3 4" key="1">
    <citation type="submission" date="2016-10" db="EMBL/GenBank/DDBJ databases">
        <authorList>
            <person name="de Groot N.N."/>
        </authorList>
    </citation>
    <scope>NUCLEOTIDE SEQUENCE [LARGE SCALE GENOMIC DNA]</scope>
    <source>
        <strain evidence="3 4">DSM 16195</strain>
    </source>
</reference>
<dbReference type="InterPro" id="IPR013783">
    <property type="entry name" value="Ig-like_fold"/>
</dbReference>
<dbReference type="STRING" id="227084.SAMN05421855_1011044"/>
<name>A0A1G7DM79_9FLAO</name>
<dbReference type="Proteomes" id="UP000199321">
    <property type="component" value="Unassembled WGS sequence"/>
</dbReference>
<dbReference type="Pfam" id="PF01833">
    <property type="entry name" value="TIG"/>
    <property type="match status" value="1"/>
</dbReference>
<dbReference type="EMBL" id="FNBA01000001">
    <property type="protein sequence ID" value="SDE52236.1"/>
    <property type="molecule type" value="Genomic_DNA"/>
</dbReference>
<evidence type="ECO:0000259" key="2">
    <source>
        <dbReference type="Pfam" id="PF01833"/>
    </source>
</evidence>
<dbReference type="SUPFAM" id="SSF81296">
    <property type="entry name" value="E set domains"/>
    <property type="match status" value="1"/>
</dbReference>
<feature type="signal peptide" evidence="1">
    <location>
        <begin position="1"/>
        <end position="24"/>
    </location>
</feature>
<dbReference type="InterPro" id="IPR002909">
    <property type="entry name" value="IPT_dom"/>
</dbReference>
<dbReference type="OrthoDB" id="9764804at2"/>
<dbReference type="PROSITE" id="PS51257">
    <property type="entry name" value="PROKAR_LIPOPROTEIN"/>
    <property type="match status" value="1"/>
</dbReference>
<feature type="chain" id="PRO_5011489280" evidence="1">
    <location>
        <begin position="25"/>
        <end position="411"/>
    </location>
</feature>
<proteinExistence type="predicted"/>
<dbReference type="Gene3D" id="2.60.40.10">
    <property type="entry name" value="Immunoglobulins"/>
    <property type="match status" value="1"/>
</dbReference>
<gene>
    <name evidence="3" type="ORF">SAMN05421855_1011044</name>
</gene>
<evidence type="ECO:0000256" key="1">
    <source>
        <dbReference type="SAM" id="SignalP"/>
    </source>
</evidence>
<sequence length="411" mass="45272">MKITTFLFYVLTCIIIMGCTSSDSDEVEAFNFSITSISTEEGKVGDTITIRGTNFSPIASENTVTFDDVTATITSATTTTLDVIVPQLSRGISTITLIIQGVSQTVGTFSVSIDDYKYIAVANNRAVYSIGNLSGETVLLGNIEHSESRSIKTNTISNTETKIFVITNYYLSDRLELLVYDKSSGQTTEVPLEVPSTLEGPYKSIAALVWNEQTSLLTGLLNTNEYDDETEYHIININPTTYEVIDTGITTPLSGSPLLSFVLANNKIYYSAVSIDSDVDRDLVEVDLAANTASLYYFNNYPNGIWRLSKTNNTNNLLAFRTIVGTYNVIPISIDFAQNTLVDITPNNGYTLVHLTGKSFYDPNTNQNLNVIGDYNIGYTLYKFNESSEELVNLDLSTGDYFSLYIVGILE</sequence>
<dbReference type="AlphaFoldDB" id="A0A1G7DM79"/>
<protein>
    <submittedName>
        <fullName evidence="3">IPT/TIG domain-containing protein</fullName>
    </submittedName>
</protein>